<dbReference type="Gene3D" id="1.10.1200.10">
    <property type="entry name" value="ACP-like"/>
    <property type="match status" value="1"/>
</dbReference>
<dbReference type="InterPro" id="IPR020459">
    <property type="entry name" value="AMP-binding"/>
</dbReference>
<dbReference type="EMBL" id="QBKT01000015">
    <property type="protein sequence ID" value="PTX58355.1"/>
    <property type="molecule type" value="Genomic_DNA"/>
</dbReference>
<evidence type="ECO:0000259" key="5">
    <source>
        <dbReference type="PROSITE" id="PS50075"/>
    </source>
</evidence>
<dbReference type="InterPro" id="IPR010071">
    <property type="entry name" value="AA_adenyl_dom"/>
</dbReference>
<organism evidence="6 7">
    <name type="scientific">Kordia periserrulae</name>
    <dbReference type="NCBI Taxonomy" id="701523"/>
    <lineage>
        <taxon>Bacteria</taxon>
        <taxon>Pseudomonadati</taxon>
        <taxon>Bacteroidota</taxon>
        <taxon>Flavobacteriia</taxon>
        <taxon>Flavobacteriales</taxon>
        <taxon>Flavobacteriaceae</taxon>
        <taxon>Kordia</taxon>
    </lineage>
</organism>
<dbReference type="PANTHER" id="PTHR45527:SF1">
    <property type="entry name" value="FATTY ACID SYNTHASE"/>
    <property type="match status" value="1"/>
</dbReference>
<dbReference type="RefSeq" id="WP_146169910.1">
    <property type="nucleotide sequence ID" value="NZ_QBKT01000015.1"/>
</dbReference>
<dbReference type="AlphaFoldDB" id="A0A2T6BQJ3"/>
<comment type="similarity">
    <text evidence="2">Belongs to the ATP-dependent AMP-binding enzyme family.</text>
</comment>
<evidence type="ECO:0000313" key="6">
    <source>
        <dbReference type="EMBL" id="PTX58355.1"/>
    </source>
</evidence>
<dbReference type="Gene3D" id="3.40.50.980">
    <property type="match status" value="2"/>
</dbReference>
<comment type="caution">
    <text evidence="6">The sequence shown here is derived from an EMBL/GenBank/DDBJ whole genome shotgun (WGS) entry which is preliminary data.</text>
</comment>
<dbReference type="Gene3D" id="2.30.38.10">
    <property type="entry name" value="Luciferase, Domain 3"/>
    <property type="match status" value="1"/>
</dbReference>
<dbReference type="InterPro" id="IPR025110">
    <property type="entry name" value="AMP-bd_C"/>
</dbReference>
<dbReference type="GO" id="GO:0031177">
    <property type="term" value="F:phosphopantetheine binding"/>
    <property type="evidence" value="ECO:0007669"/>
    <property type="project" value="TreeGrafter"/>
</dbReference>
<dbReference type="Pfam" id="PF00550">
    <property type="entry name" value="PP-binding"/>
    <property type="match status" value="1"/>
</dbReference>
<evidence type="ECO:0000256" key="1">
    <source>
        <dbReference type="ARBA" id="ARBA00001957"/>
    </source>
</evidence>
<dbReference type="Pfam" id="PF13193">
    <property type="entry name" value="AMP-binding_C"/>
    <property type="match status" value="1"/>
</dbReference>
<dbReference type="FunFam" id="2.30.38.10:FF:000001">
    <property type="entry name" value="Non-ribosomal peptide synthetase PvdI"/>
    <property type="match status" value="1"/>
</dbReference>
<accession>A0A2T6BQJ3</accession>
<keyword evidence="7" id="KW-1185">Reference proteome</keyword>
<gene>
    <name evidence="6" type="ORF">C8N46_1153</name>
</gene>
<keyword evidence="3" id="KW-0596">Phosphopantetheine</keyword>
<proteinExistence type="inferred from homology"/>
<dbReference type="Gene3D" id="3.30.300.30">
    <property type="match status" value="1"/>
</dbReference>
<reference evidence="6 7" key="1">
    <citation type="submission" date="2018-04" db="EMBL/GenBank/DDBJ databases">
        <title>Genomic Encyclopedia of Archaeal and Bacterial Type Strains, Phase II (KMG-II): from individual species to whole genera.</title>
        <authorList>
            <person name="Goeker M."/>
        </authorList>
    </citation>
    <scope>NUCLEOTIDE SEQUENCE [LARGE SCALE GENOMIC DNA]</scope>
    <source>
        <strain evidence="6 7">DSM 25731</strain>
    </source>
</reference>
<name>A0A2T6BQJ3_9FLAO</name>
<protein>
    <submittedName>
        <fullName evidence="6">Amino acid adenylation domain-containing protein</fullName>
    </submittedName>
</protein>
<dbReference type="InterPro" id="IPR036736">
    <property type="entry name" value="ACP-like_sf"/>
</dbReference>
<dbReference type="OrthoDB" id="4317020at2"/>
<sequence>GKEQLSYAALNARSNQLAAYLQSNYTVGKDKVVAILMDKSLDYLVSILAVLKSGSCYLPIDSNHPDTRKAYMLKDSGAVLLLSKESYTSTLSITNLPMVDISKVELDSYSKENLDITIKGNDLAYMIYTSGSTGVPKGVMIEHSGNVNMSLDQVRIFGVDQQDVVVWFAAVGFDASVSEIMMALYSGATLAIPSSGMLKDKDRFVSFLNETKASVVTFPPSYLSLLRLEEIAGLRAVITAGEAAQGSKAYEIAASGKEYYNAYGPTECSVCVSVYKYKSENGILQNVPIGAPIANTRLYVLDADLKKVATGVWGELCVSGVGLSRGYIGKEALTAEKFIANPYEEGEKMYRTGDICRWNTNGELEFKGRKDTQVKLRGYRIELGEIESVVSLQEGISQSVVVLHGEGEVQDLACYVVLDKQSTLDVEALKASLTEALPEYMVPTHYMALEELPLTINGKVDKKRLPAIDFKTENYVAPSTETEHKLVKLWSQVLGIKEEAISVNKNFFELGGNSIKAMRLFILIKEQFEITITLKKLYNYVSVKSMSKYIELFIVEADQDEYLEFEI</sequence>
<dbReference type="FunFam" id="3.40.50.980:FF:000001">
    <property type="entry name" value="Non-ribosomal peptide synthetase"/>
    <property type="match status" value="1"/>
</dbReference>
<evidence type="ECO:0000256" key="2">
    <source>
        <dbReference type="ARBA" id="ARBA00006432"/>
    </source>
</evidence>
<keyword evidence="4" id="KW-0597">Phosphoprotein</keyword>
<dbReference type="InterPro" id="IPR045851">
    <property type="entry name" value="AMP-bd_C_sf"/>
</dbReference>
<dbReference type="GO" id="GO:0044550">
    <property type="term" value="P:secondary metabolite biosynthetic process"/>
    <property type="evidence" value="ECO:0007669"/>
    <property type="project" value="TreeGrafter"/>
</dbReference>
<evidence type="ECO:0000256" key="4">
    <source>
        <dbReference type="ARBA" id="ARBA00022553"/>
    </source>
</evidence>
<dbReference type="Pfam" id="PF00501">
    <property type="entry name" value="AMP-binding"/>
    <property type="match status" value="1"/>
</dbReference>
<dbReference type="PROSITE" id="PS00455">
    <property type="entry name" value="AMP_BINDING"/>
    <property type="match status" value="1"/>
</dbReference>
<comment type="cofactor">
    <cofactor evidence="1">
        <name>pantetheine 4'-phosphate</name>
        <dbReference type="ChEBI" id="CHEBI:47942"/>
    </cofactor>
</comment>
<dbReference type="SUPFAM" id="SSF56801">
    <property type="entry name" value="Acetyl-CoA synthetase-like"/>
    <property type="match status" value="1"/>
</dbReference>
<dbReference type="NCBIfam" id="TIGR01733">
    <property type="entry name" value="AA-adenyl-dom"/>
    <property type="match status" value="1"/>
</dbReference>
<dbReference type="FunFam" id="3.30.300.30:FF:000010">
    <property type="entry name" value="Enterobactin synthetase component F"/>
    <property type="match status" value="1"/>
</dbReference>
<dbReference type="PROSITE" id="PS50075">
    <property type="entry name" value="CARRIER"/>
    <property type="match status" value="1"/>
</dbReference>
<evidence type="ECO:0000256" key="3">
    <source>
        <dbReference type="ARBA" id="ARBA00022450"/>
    </source>
</evidence>
<dbReference type="SUPFAM" id="SSF47336">
    <property type="entry name" value="ACP-like"/>
    <property type="match status" value="1"/>
</dbReference>
<evidence type="ECO:0000313" key="7">
    <source>
        <dbReference type="Proteomes" id="UP000244090"/>
    </source>
</evidence>
<dbReference type="PRINTS" id="PR00154">
    <property type="entry name" value="AMPBINDING"/>
</dbReference>
<dbReference type="PANTHER" id="PTHR45527">
    <property type="entry name" value="NONRIBOSOMAL PEPTIDE SYNTHETASE"/>
    <property type="match status" value="1"/>
</dbReference>
<dbReference type="GO" id="GO:0043041">
    <property type="term" value="P:amino acid activation for nonribosomal peptide biosynthetic process"/>
    <property type="evidence" value="ECO:0007669"/>
    <property type="project" value="TreeGrafter"/>
</dbReference>
<dbReference type="InterPro" id="IPR020845">
    <property type="entry name" value="AMP-binding_CS"/>
</dbReference>
<dbReference type="InterPro" id="IPR009081">
    <property type="entry name" value="PP-bd_ACP"/>
</dbReference>
<dbReference type="Proteomes" id="UP000244090">
    <property type="component" value="Unassembled WGS sequence"/>
</dbReference>
<feature type="domain" description="Carrier" evidence="5">
    <location>
        <begin position="477"/>
        <end position="554"/>
    </location>
</feature>
<feature type="non-terminal residue" evidence="6">
    <location>
        <position position="1"/>
    </location>
</feature>
<dbReference type="InterPro" id="IPR000873">
    <property type="entry name" value="AMP-dep_synth/lig_dom"/>
</dbReference>
<dbReference type="GO" id="GO:0005737">
    <property type="term" value="C:cytoplasm"/>
    <property type="evidence" value="ECO:0007669"/>
    <property type="project" value="TreeGrafter"/>
</dbReference>
<dbReference type="FunFam" id="1.10.1200.10:FF:000005">
    <property type="entry name" value="Nonribosomal peptide synthetase 1"/>
    <property type="match status" value="1"/>
</dbReference>
<dbReference type="CDD" id="cd05930">
    <property type="entry name" value="A_NRPS"/>
    <property type="match status" value="1"/>
</dbReference>